<dbReference type="EMBL" id="BAABWN010000003">
    <property type="protein sequence ID" value="GAA6167201.1"/>
    <property type="molecule type" value="Genomic_DNA"/>
</dbReference>
<feature type="domain" description="HTH marR-type" evidence="5">
    <location>
        <begin position="22"/>
        <end position="80"/>
    </location>
</feature>
<evidence type="ECO:0000259" key="5">
    <source>
        <dbReference type="Pfam" id="PF12802"/>
    </source>
</evidence>
<dbReference type="CDD" id="cd00090">
    <property type="entry name" value="HTH_ARSR"/>
    <property type="match status" value="1"/>
</dbReference>
<dbReference type="PANTHER" id="PTHR38465">
    <property type="entry name" value="HTH-TYPE TRANSCRIPTIONAL REGULATOR MJ1563-RELATED"/>
    <property type="match status" value="1"/>
</dbReference>
<sequence length="183" mass="20978">MKLTEQTRAFIMHFGEMGSRWGFNRTVGQMMALLVIHEEALNADQIAEVLEISRGNVSMGLKELQSWRLVKLQHKPGDRKDYFTAIGSVWLMARTVMEERQKREIDPTLSLLRSNLLDQTDNNIDEYAYHRMEEIHNLLEFVVQWTDQLSSLSPAQLESLMKLGSGVSKLLELKGKVLGTSDK</sequence>
<dbReference type="Proteomes" id="UP001465153">
    <property type="component" value="Unassembled WGS sequence"/>
</dbReference>
<dbReference type="PANTHER" id="PTHR38465:SF1">
    <property type="entry name" value="HTH-TYPE TRANSCRIPTIONAL REGULATOR MJ1563-RELATED"/>
    <property type="match status" value="1"/>
</dbReference>
<name>A0ABQ0A6E5_9GAMM</name>
<comment type="caution">
    <text evidence="6">The sequence shown here is derived from an EMBL/GenBank/DDBJ whole genome shotgun (WGS) entry which is preliminary data.</text>
</comment>
<dbReference type="InterPro" id="IPR000835">
    <property type="entry name" value="HTH_MarR-typ"/>
</dbReference>
<evidence type="ECO:0000313" key="7">
    <source>
        <dbReference type="Proteomes" id="UP001465153"/>
    </source>
</evidence>
<organism evidence="6 7">
    <name type="scientific">Sessilibacter corallicola</name>
    <dbReference type="NCBI Taxonomy" id="2904075"/>
    <lineage>
        <taxon>Bacteria</taxon>
        <taxon>Pseudomonadati</taxon>
        <taxon>Pseudomonadota</taxon>
        <taxon>Gammaproteobacteria</taxon>
        <taxon>Cellvibrionales</taxon>
        <taxon>Cellvibrionaceae</taxon>
        <taxon>Sessilibacter</taxon>
    </lineage>
</organism>
<proteinExistence type="inferred from homology"/>
<protein>
    <recommendedName>
        <fullName evidence="4">HTH-type transcriptional regulator</fullName>
    </recommendedName>
</protein>
<evidence type="ECO:0000256" key="3">
    <source>
        <dbReference type="ARBA" id="ARBA00023163"/>
    </source>
</evidence>
<dbReference type="SUPFAM" id="SSF46785">
    <property type="entry name" value="Winged helix' DNA-binding domain"/>
    <property type="match status" value="1"/>
</dbReference>
<dbReference type="InterPro" id="IPR026282">
    <property type="entry name" value="MJ1563"/>
</dbReference>
<dbReference type="InterPro" id="IPR011991">
    <property type="entry name" value="ArsR-like_HTH"/>
</dbReference>
<gene>
    <name evidence="6" type="ORF">NBRC116591_10110</name>
</gene>
<dbReference type="InterPro" id="IPR052362">
    <property type="entry name" value="HTH-GbsR_regulator"/>
</dbReference>
<evidence type="ECO:0000256" key="4">
    <source>
        <dbReference type="PIRNR" id="PIRNR006707"/>
    </source>
</evidence>
<evidence type="ECO:0000256" key="1">
    <source>
        <dbReference type="ARBA" id="ARBA00023015"/>
    </source>
</evidence>
<keyword evidence="2 4" id="KW-0238">DNA-binding</keyword>
<dbReference type="InterPro" id="IPR036388">
    <property type="entry name" value="WH-like_DNA-bd_sf"/>
</dbReference>
<reference evidence="6 7" key="1">
    <citation type="submission" date="2024-04" db="EMBL/GenBank/DDBJ databases">
        <title>Draft genome sequence of Sessilibacter corallicola NBRC 116591.</title>
        <authorList>
            <person name="Miyakawa T."/>
            <person name="Kusuya Y."/>
            <person name="Miura T."/>
        </authorList>
    </citation>
    <scope>NUCLEOTIDE SEQUENCE [LARGE SCALE GENOMIC DNA]</scope>
    <source>
        <strain evidence="6 7">KU-00831-HH</strain>
    </source>
</reference>
<dbReference type="RefSeq" id="WP_353301915.1">
    <property type="nucleotide sequence ID" value="NZ_BAABWN010000003.1"/>
</dbReference>
<dbReference type="InterPro" id="IPR036390">
    <property type="entry name" value="WH_DNA-bd_sf"/>
</dbReference>
<keyword evidence="7" id="KW-1185">Reference proteome</keyword>
<comment type="similarity">
    <text evidence="4">Belongs to the GbsR family.</text>
</comment>
<evidence type="ECO:0000256" key="2">
    <source>
        <dbReference type="ARBA" id="ARBA00023125"/>
    </source>
</evidence>
<dbReference type="Pfam" id="PF12802">
    <property type="entry name" value="MarR_2"/>
    <property type="match status" value="1"/>
</dbReference>
<dbReference type="Gene3D" id="1.10.10.10">
    <property type="entry name" value="Winged helix-like DNA-binding domain superfamily/Winged helix DNA-binding domain"/>
    <property type="match status" value="1"/>
</dbReference>
<keyword evidence="3 4" id="KW-0804">Transcription</keyword>
<evidence type="ECO:0000313" key="6">
    <source>
        <dbReference type="EMBL" id="GAA6167201.1"/>
    </source>
</evidence>
<keyword evidence="1 4" id="KW-0805">Transcription regulation</keyword>
<accession>A0ABQ0A6E5</accession>
<dbReference type="PIRSF" id="PIRSF006707">
    <property type="entry name" value="MJ1563"/>
    <property type="match status" value="1"/>
</dbReference>